<dbReference type="Proteomes" id="UP000829685">
    <property type="component" value="Unassembled WGS sequence"/>
</dbReference>
<name>A0A9Q0AIF0_9PEZI</name>
<dbReference type="InterPro" id="IPR023213">
    <property type="entry name" value="CAT-like_dom_sf"/>
</dbReference>
<feature type="compositionally biased region" description="Polar residues" evidence="2">
    <location>
        <begin position="1"/>
        <end position="16"/>
    </location>
</feature>
<sequence length="783" mass="86857">MHWTTQPSSNTRSRTSLRARDAWKSQSTDDQVQEARANEGKPRPLAIQRTHQGRPVVHAPLNLSTVPRRANVAALLKPMSLAGFERLIADTGLKELDLDALIGVATGQTYGLPPREQLARLSKPKQVQSFLTYIPTRYGHRTCLDDVIKYWGITPQDNLAADHKLLLERLDPKATSLLLGRSNEAFRSETSDILVAILDYTFRATFDDREPPNIFLEGHGREQINGVELDVSETVGWFTTFHPLGCRTPAAMLLLRSYNEAGQAQFAQSDGVEILLNYDGRFQQFESSGSALAALTKPLDIMQVSPHTRKFGLIEVTIGICQGQMEIAFDINVTTKHQERLRQWAKPFTGALRDVAHKLAECSQKLTLSNVPLLEISYSGFESLLEDNLFQMGLAADKVVDIYPCSPLRVGLQLSKKRGTASYANIWVWSCNVKEQDKIHAVSPAKLLRAWELTIARRAMFSTIFAEQPETGRMLQVLLNPSMKPRIRHVQCGPSSAIAAAEALASPIFEFHEQEYQVTICEADNGEVACRLDMSHALSDLSSVPVLVHDLMTAYSEGHLPPAPQFRQLSECIVLKATSHYAIGNFKYQHVPLAEACGIDGDDPHEFDLALDAELNGPETIMVLNFKRNTISDEVIQGVKRTLGNAVEYLVRQNDINESSRVEGLRAAFFRSQVGETEENVTEYWKTQFAGSEAAQFPALPSPAYRPRADALIEHSIEQFLMTGRDFTAATTVRAVWAIVQVHYTTANEAVFGVVVTGRQAPIDGIEEVAGPTIATVPVRVSM</sequence>
<proteinExistence type="inferred from homology"/>
<comment type="similarity">
    <text evidence="1">Belongs to the NRP synthetase family.</text>
</comment>
<evidence type="ECO:0000256" key="2">
    <source>
        <dbReference type="SAM" id="MobiDB-lite"/>
    </source>
</evidence>
<gene>
    <name evidence="3" type="ORF">JX265_013724</name>
</gene>
<keyword evidence="4" id="KW-1185">Reference proteome</keyword>
<dbReference type="SUPFAM" id="SSF52777">
    <property type="entry name" value="CoA-dependent acyltransferases"/>
    <property type="match status" value="3"/>
</dbReference>
<dbReference type="PANTHER" id="PTHR45398:SF1">
    <property type="entry name" value="ENZYME, PUTATIVE (JCVI)-RELATED"/>
    <property type="match status" value="1"/>
</dbReference>
<feature type="region of interest" description="Disordered" evidence="2">
    <location>
        <begin position="1"/>
        <end position="53"/>
    </location>
</feature>
<evidence type="ECO:0000313" key="4">
    <source>
        <dbReference type="Proteomes" id="UP000829685"/>
    </source>
</evidence>
<dbReference type="Gene3D" id="3.30.559.30">
    <property type="entry name" value="Nonribosomal peptide synthetase, condensation domain"/>
    <property type="match status" value="2"/>
</dbReference>
<organism evidence="3 4">
    <name type="scientific">Neoarthrinium moseri</name>
    <dbReference type="NCBI Taxonomy" id="1658444"/>
    <lineage>
        <taxon>Eukaryota</taxon>
        <taxon>Fungi</taxon>
        <taxon>Dikarya</taxon>
        <taxon>Ascomycota</taxon>
        <taxon>Pezizomycotina</taxon>
        <taxon>Sordariomycetes</taxon>
        <taxon>Xylariomycetidae</taxon>
        <taxon>Amphisphaeriales</taxon>
        <taxon>Apiosporaceae</taxon>
        <taxon>Neoarthrinium</taxon>
    </lineage>
</organism>
<accession>A0A9Q0AIF0</accession>
<protein>
    <submittedName>
        <fullName evidence="3">Uncharacterized protein</fullName>
    </submittedName>
</protein>
<dbReference type="PANTHER" id="PTHR45398">
    <property type="match status" value="1"/>
</dbReference>
<reference evidence="3" key="1">
    <citation type="submission" date="2021-03" db="EMBL/GenBank/DDBJ databases">
        <title>Revisited historic fungal species revealed as producer of novel bioactive compounds through whole genome sequencing and comparative genomics.</title>
        <authorList>
            <person name="Vignolle G.A."/>
            <person name="Hochenegger N."/>
            <person name="Mach R.L."/>
            <person name="Mach-Aigner A.R."/>
            <person name="Javad Rahimi M."/>
            <person name="Salim K.A."/>
            <person name="Chan C.M."/>
            <person name="Lim L.B.L."/>
            <person name="Cai F."/>
            <person name="Druzhinina I.S."/>
            <person name="U'Ren J.M."/>
            <person name="Derntl C."/>
        </authorList>
    </citation>
    <scope>NUCLEOTIDE SEQUENCE</scope>
    <source>
        <strain evidence="3">TUCIM 5799</strain>
    </source>
</reference>
<dbReference type="AlphaFoldDB" id="A0A9Q0AIF0"/>
<evidence type="ECO:0000256" key="1">
    <source>
        <dbReference type="ARBA" id="ARBA00029454"/>
    </source>
</evidence>
<evidence type="ECO:0000313" key="3">
    <source>
        <dbReference type="EMBL" id="KAI1848981.1"/>
    </source>
</evidence>
<dbReference type="EMBL" id="JAFIMR010000081">
    <property type="protein sequence ID" value="KAI1848981.1"/>
    <property type="molecule type" value="Genomic_DNA"/>
</dbReference>
<comment type="caution">
    <text evidence="3">The sequence shown here is derived from an EMBL/GenBank/DDBJ whole genome shotgun (WGS) entry which is preliminary data.</text>
</comment>
<dbReference type="Gene3D" id="3.30.559.10">
    <property type="entry name" value="Chloramphenicol acetyltransferase-like domain"/>
    <property type="match status" value="1"/>
</dbReference>